<dbReference type="GO" id="GO:0008237">
    <property type="term" value="F:metallopeptidase activity"/>
    <property type="evidence" value="ECO:0007669"/>
    <property type="project" value="UniProtKB-KW"/>
</dbReference>
<dbReference type="Pfam" id="PF14464">
    <property type="entry name" value="Prok-JAB"/>
    <property type="match status" value="1"/>
</dbReference>
<dbReference type="AlphaFoldDB" id="C7MLB7"/>
<accession>C7MLB7</accession>
<evidence type="ECO:0000313" key="7">
    <source>
        <dbReference type="EMBL" id="ACU95064.1"/>
    </source>
</evidence>
<evidence type="ECO:0000256" key="5">
    <source>
        <dbReference type="ARBA" id="ARBA00023049"/>
    </source>
</evidence>
<evidence type="ECO:0000313" key="8">
    <source>
        <dbReference type="Proteomes" id="UP000000954"/>
    </source>
</evidence>
<dbReference type="STRING" id="469378.Ccur_13890"/>
<proteinExistence type="predicted"/>
<keyword evidence="3" id="KW-0378">Hydrolase</keyword>
<dbReference type="eggNOG" id="COG1310">
    <property type="taxonomic scope" value="Bacteria"/>
</dbReference>
<evidence type="ECO:0000256" key="4">
    <source>
        <dbReference type="ARBA" id="ARBA00022833"/>
    </source>
</evidence>
<dbReference type="HOGENOM" id="CLU_123228_1_0_11"/>
<protein>
    <recommendedName>
        <fullName evidence="6">JAB domain-containing protein</fullName>
    </recommendedName>
</protein>
<dbReference type="GO" id="GO:0006508">
    <property type="term" value="P:proteolysis"/>
    <property type="evidence" value="ECO:0007669"/>
    <property type="project" value="UniProtKB-KW"/>
</dbReference>
<dbReference type="SUPFAM" id="SSF102712">
    <property type="entry name" value="JAB1/MPN domain"/>
    <property type="match status" value="1"/>
</dbReference>
<evidence type="ECO:0000256" key="1">
    <source>
        <dbReference type="ARBA" id="ARBA00022670"/>
    </source>
</evidence>
<name>C7MLB7_CRYCD</name>
<keyword evidence="1" id="KW-0645">Protease</keyword>
<evidence type="ECO:0000259" key="6">
    <source>
        <dbReference type="Pfam" id="PF14464"/>
    </source>
</evidence>
<dbReference type="RefSeq" id="WP_015778927.1">
    <property type="nucleotide sequence ID" value="NC_013170.1"/>
</dbReference>
<evidence type="ECO:0000256" key="2">
    <source>
        <dbReference type="ARBA" id="ARBA00022723"/>
    </source>
</evidence>
<keyword evidence="8" id="KW-1185">Reference proteome</keyword>
<dbReference type="GO" id="GO:0046872">
    <property type="term" value="F:metal ion binding"/>
    <property type="evidence" value="ECO:0007669"/>
    <property type="project" value="UniProtKB-KW"/>
</dbReference>
<feature type="domain" description="JAB" evidence="6">
    <location>
        <begin position="28"/>
        <end position="138"/>
    </location>
</feature>
<dbReference type="EMBL" id="CP001682">
    <property type="protein sequence ID" value="ACU95064.1"/>
    <property type="molecule type" value="Genomic_DNA"/>
</dbReference>
<keyword evidence="2" id="KW-0479">Metal-binding</keyword>
<dbReference type="InterPro" id="IPR028090">
    <property type="entry name" value="JAB_dom_prok"/>
</dbReference>
<evidence type="ECO:0000256" key="3">
    <source>
        <dbReference type="ARBA" id="ARBA00022801"/>
    </source>
</evidence>
<dbReference type="Proteomes" id="UP000000954">
    <property type="component" value="Chromosome"/>
</dbReference>
<dbReference type="Gene3D" id="3.40.140.10">
    <property type="entry name" value="Cytidine Deaminase, domain 2"/>
    <property type="match status" value="1"/>
</dbReference>
<dbReference type="KEGG" id="ccu:Ccur_13890"/>
<gene>
    <name evidence="7" type="ordered locus">Ccur_13890</name>
</gene>
<keyword evidence="4" id="KW-0862">Zinc</keyword>
<organism evidence="7 8">
    <name type="scientific">Cryptobacterium curtum (strain ATCC 700683 / DSM 15641 / CCUG 43107 / 12-3)</name>
    <dbReference type="NCBI Taxonomy" id="469378"/>
    <lineage>
        <taxon>Bacteria</taxon>
        <taxon>Bacillati</taxon>
        <taxon>Actinomycetota</taxon>
        <taxon>Coriobacteriia</taxon>
        <taxon>Eggerthellales</taxon>
        <taxon>Eggerthellaceae</taxon>
        <taxon>Cryptobacterium</taxon>
    </lineage>
</organism>
<dbReference type="OrthoDB" id="5470925at2"/>
<reference evidence="7 8" key="1">
    <citation type="journal article" date="2009" name="Stand. Genomic Sci.">
        <title>Complete genome sequence of Cryptobacterium curtum type strain (12-3).</title>
        <authorList>
            <person name="Mavrommatis K."/>
            <person name="Pukall R."/>
            <person name="Rohde C."/>
            <person name="Chen F."/>
            <person name="Sims D."/>
            <person name="Brettin T."/>
            <person name="Kuske C."/>
            <person name="Detter J.C."/>
            <person name="Han C."/>
            <person name="Lapidus A."/>
            <person name="Copeland A."/>
            <person name="Glavina Del Rio T."/>
            <person name="Nolan M."/>
            <person name="Lucas S."/>
            <person name="Tice H."/>
            <person name="Cheng J.F."/>
            <person name="Bruce D."/>
            <person name="Goodwin L."/>
            <person name="Pitluck S."/>
            <person name="Ovchinnikova G."/>
            <person name="Pati A."/>
            <person name="Ivanova N."/>
            <person name="Chen A."/>
            <person name="Palaniappan K."/>
            <person name="Chain P."/>
            <person name="D'haeseleer P."/>
            <person name="Goker M."/>
            <person name="Bristow J."/>
            <person name="Eisen J.A."/>
            <person name="Markowitz V."/>
            <person name="Hugenholtz P."/>
            <person name="Rohde M."/>
            <person name="Klenk H.P."/>
            <person name="Kyrpides N.C."/>
        </authorList>
    </citation>
    <scope>NUCLEOTIDE SEQUENCE [LARGE SCALE GENOMIC DNA]</scope>
    <source>
        <strain evidence="8">ATCC 700683 / DSM 15641 / 12-3</strain>
    </source>
</reference>
<sequence length="163" mass="18171">MVSRVVFEDGTTLRFAGSVVEEISNLIASKGFDSESGGILLGKQVLGTQHFEVTLASKPSAFDVSRRFSFLRRMSPANKLINSAWRKSKGTVNYLGEWHTHNESKPVPSKTDKSLMLQVVEDSSCPFTRAFMLIIGNAGEVYVGVTNPQNREGIYNERLIKWQ</sequence>
<keyword evidence="5" id="KW-0482">Metalloprotease</keyword>